<dbReference type="InterPro" id="IPR000073">
    <property type="entry name" value="AB_hydrolase_1"/>
</dbReference>
<dbReference type="InterPro" id="IPR050266">
    <property type="entry name" value="AB_hydrolase_sf"/>
</dbReference>
<keyword evidence="3" id="KW-1185">Reference proteome</keyword>
<dbReference type="RefSeq" id="WP_317488802.1">
    <property type="nucleotide sequence ID" value="NZ_CP136051.1"/>
</dbReference>
<keyword evidence="2" id="KW-0378">Hydrolase</keyword>
<gene>
    <name evidence="2" type="ORF">RT717_23595</name>
</gene>
<dbReference type="Pfam" id="PF12697">
    <property type="entry name" value="Abhydrolase_6"/>
    <property type="match status" value="1"/>
</dbReference>
<evidence type="ECO:0000313" key="3">
    <source>
        <dbReference type="Proteomes" id="UP001302349"/>
    </source>
</evidence>
<evidence type="ECO:0000259" key="1">
    <source>
        <dbReference type="Pfam" id="PF12697"/>
    </source>
</evidence>
<accession>A0ABZ0IM14</accession>
<proteinExistence type="predicted"/>
<evidence type="ECO:0000313" key="2">
    <source>
        <dbReference type="EMBL" id="WOK06064.1"/>
    </source>
</evidence>
<organism evidence="2 3">
    <name type="scientific">Imperialibacter roseus</name>
    <dbReference type="NCBI Taxonomy" id="1324217"/>
    <lineage>
        <taxon>Bacteria</taxon>
        <taxon>Pseudomonadati</taxon>
        <taxon>Bacteroidota</taxon>
        <taxon>Cytophagia</taxon>
        <taxon>Cytophagales</taxon>
        <taxon>Flammeovirgaceae</taxon>
        <taxon>Imperialibacter</taxon>
    </lineage>
</organism>
<dbReference type="Proteomes" id="UP001302349">
    <property type="component" value="Chromosome"/>
</dbReference>
<protein>
    <submittedName>
        <fullName evidence="2">Alpha/beta hydrolase</fullName>
    </submittedName>
</protein>
<dbReference type="SUPFAM" id="SSF53474">
    <property type="entry name" value="alpha/beta-Hydrolases"/>
    <property type="match status" value="1"/>
</dbReference>
<dbReference type="Gene3D" id="3.40.50.1820">
    <property type="entry name" value="alpha/beta hydrolase"/>
    <property type="match status" value="1"/>
</dbReference>
<dbReference type="InterPro" id="IPR029058">
    <property type="entry name" value="AB_hydrolase_fold"/>
</dbReference>
<dbReference type="EMBL" id="CP136051">
    <property type="protein sequence ID" value="WOK06064.1"/>
    <property type="molecule type" value="Genomic_DNA"/>
</dbReference>
<reference evidence="2 3" key="1">
    <citation type="journal article" date="2023" name="Microbiol. Resour. Announc.">
        <title>Complete Genome Sequence of Imperialibacter roseus strain P4T.</title>
        <authorList>
            <person name="Tizabi D.R."/>
            <person name="Bachvaroff T."/>
            <person name="Hill R.T."/>
        </authorList>
    </citation>
    <scope>NUCLEOTIDE SEQUENCE [LARGE SCALE GENOMIC DNA]</scope>
    <source>
        <strain evidence="2 3">P4T</strain>
    </source>
</reference>
<dbReference type="GO" id="GO:0016787">
    <property type="term" value="F:hydrolase activity"/>
    <property type="evidence" value="ECO:0007669"/>
    <property type="project" value="UniProtKB-KW"/>
</dbReference>
<name>A0ABZ0IM14_9BACT</name>
<sequence>MSVIHFAHSNGFTALTYRYFLEQLAPNDVQYLEKFGHDKRFEPRFSWAPLTNQLIESIEKQRKPVIGLGHSLGAVVTLNAYYKRPDLFKGLIMMDPPFFGKKMRLLLLGARIVGVSGKLVPPAVKAKKRKSEWESKAAVAESFRNKPLFKDFHPEAFKDYIEYGLVETEQGRAKLDFSTKEEYRIFKHTPFSLGSGKIDVPSFYLYSSRFEIGSAASIEEHKKRFKQTEFIAVDAGHMFPMEQPEKTAQLVKDLIKRAM</sequence>
<dbReference type="PANTHER" id="PTHR43798">
    <property type="entry name" value="MONOACYLGLYCEROL LIPASE"/>
    <property type="match status" value="1"/>
</dbReference>
<feature type="domain" description="AB hydrolase-1" evidence="1">
    <location>
        <begin position="6"/>
        <end position="249"/>
    </location>
</feature>